<gene>
    <name evidence="1" type="ORF">PCOR1329_LOCUS50689</name>
</gene>
<dbReference type="Proteomes" id="UP001189429">
    <property type="component" value="Unassembled WGS sequence"/>
</dbReference>
<dbReference type="EMBL" id="CAUYUJ010016137">
    <property type="protein sequence ID" value="CAK0862214.1"/>
    <property type="molecule type" value="Genomic_DNA"/>
</dbReference>
<reference evidence="1" key="1">
    <citation type="submission" date="2023-10" db="EMBL/GenBank/DDBJ databases">
        <authorList>
            <person name="Chen Y."/>
            <person name="Shah S."/>
            <person name="Dougan E. K."/>
            <person name="Thang M."/>
            <person name="Chan C."/>
        </authorList>
    </citation>
    <scope>NUCLEOTIDE SEQUENCE [LARGE SCALE GENOMIC DNA]</scope>
</reference>
<feature type="non-terminal residue" evidence="1">
    <location>
        <position position="393"/>
    </location>
</feature>
<accession>A0ABN9UUK8</accession>
<protein>
    <submittedName>
        <fullName evidence="1">Uncharacterized protein</fullName>
    </submittedName>
</protein>
<comment type="caution">
    <text evidence="1">The sequence shown here is derived from an EMBL/GenBank/DDBJ whole genome shotgun (WGS) entry which is preliminary data.</text>
</comment>
<evidence type="ECO:0000313" key="1">
    <source>
        <dbReference type="EMBL" id="CAK0862214.1"/>
    </source>
</evidence>
<proteinExistence type="predicted"/>
<keyword evidence="2" id="KW-1185">Reference proteome</keyword>
<feature type="non-terminal residue" evidence="1">
    <location>
        <position position="1"/>
    </location>
</feature>
<evidence type="ECO:0000313" key="2">
    <source>
        <dbReference type="Proteomes" id="UP001189429"/>
    </source>
</evidence>
<name>A0ABN9UUK8_9DINO</name>
<organism evidence="1 2">
    <name type="scientific">Prorocentrum cordatum</name>
    <dbReference type="NCBI Taxonomy" id="2364126"/>
    <lineage>
        <taxon>Eukaryota</taxon>
        <taxon>Sar</taxon>
        <taxon>Alveolata</taxon>
        <taxon>Dinophyceae</taxon>
        <taxon>Prorocentrales</taxon>
        <taxon>Prorocentraceae</taxon>
        <taxon>Prorocentrum</taxon>
    </lineage>
</organism>
<sequence>GESARAEEPEMFSCLEPALSHMRLAPIEMASLSKDAVVKSALVIYLHGGKSTFAATMVDSAGGEVMQALMCLHTVGGATADTSVPGQMDMFAKSKYSPPLKFWNPVIVDHKKPPAEHAINLDATPQCLADVHAIERALPPSEVAPCDAWLKGVADAHLATATQLLSQGLAAPVQPDQAEAVVKLALEVFGANANLRNPLATVRAAKPESHGHALLGNFAQGIGAYNAESKRLQRVAAIFGMLEGPRELAAKAAIDRIRGFTEAALDAILEKRGTWRTCRSNSDVETAWMWINCAPPWVPSVFWGRFASSLLDKTRIYHALARLYRDLFGGADVLKDHLADVPPHAASAILGSLDQAPNGKNADMGAEAKLIDDLFIEGFEPAAIELKAMLFDQ</sequence>